<dbReference type="PRINTS" id="PR00081">
    <property type="entry name" value="GDHRDH"/>
</dbReference>
<dbReference type="Pfam" id="PF13561">
    <property type="entry name" value="adh_short_C2"/>
    <property type="match status" value="1"/>
</dbReference>
<feature type="region of interest" description="Disordered" evidence="4">
    <location>
        <begin position="1"/>
        <end position="35"/>
    </location>
</feature>
<sequence length="302" mass="31810">MAESNNDRAALTARTIPHMTLSSGTTSSMTGPPAPMPHYLTAEGRAIKRFAVGGIAILTGGAGNLALVIARALLEHGLEGLALFDLDPSEAESDITDLKTDFPTAEIMTTQVDVTDAEQLRLCVEDVVKELGSVDILICFAGVVGCTHAVDMSAAEWKRTLDINTTGAFLSAQAVARQMIKQGTGGSILFTASISAYRTNYPQPQAAYNASKAALISLKSSLAAEWAVHGIRVNSMSPGYMDTILNAGDGIEEARRTWAKRNPMGRMGVPEELTGIVVLLCSGAGTYIHGADFVVDGGQCCF</sequence>
<evidence type="ECO:0000313" key="6">
    <source>
        <dbReference type="Proteomes" id="UP001590950"/>
    </source>
</evidence>
<comment type="caution">
    <text evidence="5">The sequence shown here is derived from an EMBL/GenBank/DDBJ whole genome shotgun (WGS) entry which is preliminary data.</text>
</comment>
<reference evidence="5 6" key="1">
    <citation type="submission" date="2024-09" db="EMBL/GenBank/DDBJ databases">
        <title>Rethinking Asexuality: The Enigmatic Case of Functional Sexual Genes in Lepraria (Stereocaulaceae).</title>
        <authorList>
            <person name="Doellman M."/>
            <person name="Sun Y."/>
            <person name="Barcenas-Pena A."/>
            <person name="Lumbsch H.T."/>
            <person name="Grewe F."/>
        </authorList>
    </citation>
    <scope>NUCLEOTIDE SEQUENCE [LARGE SCALE GENOMIC DNA]</scope>
    <source>
        <strain evidence="5 6">Mercado 3170</strain>
    </source>
</reference>
<evidence type="ECO:0008006" key="7">
    <source>
        <dbReference type="Google" id="ProtNLM"/>
    </source>
</evidence>
<dbReference type="PRINTS" id="PR00080">
    <property type="entry name" value="SDRFAMILY"/>
</dbReference>
<keyword evidence="2" id="KW-0521">NADP</keyword>
<evidence type="ECO:0000256" key="1">
    <source>
        <dbReference type="ARBA" id="ARBA00006484"/>
    </source>
</evidence>
<feature type="compositionally biased region" description="Low complexity" evidence="4">
    <location>
        <begin position="19"/>
        <end position="31"/>
    </location>
</feature>
<dbReference type="PROSITE" id="PS00061">
    <property type="entry name" value="ADH_SHORT"/>
    <property type="match status" value="1"/>
</dbReference>
<proteinExistence type="inferred from homology"/>
<keyword evidence="6" id="KW-1185">Reference proteome</keyword>
<evidence type="ECO:0000256" key="3">
    <source>
        <dbReference type="ARBA" id="ARBA00023002"/>
    </source>
</evidence>
<evidence type="ECO:0000256" key="4">
    <source>
        <dbReference type="SAM" id="MobiDB-lite"/>
    </source>
</evidence>
<gene>
    <name evidence="5" type="ORF">N7G274_002478</name>
</gene>
<accession>A0ABR4AJ31</accession>
<dbReference type="InterPro" id="IPR020904">
    <property type="entry name" value="Sc_DH/Rdtase_CS"/>
</dbReference>
<dbReference type="InterPro" id="IPR002347">
    <property type="entry name" value="SDR_fam"/>
</dbReference>
<comment type="similarity">
    <text evidence="1">Belongs to the short-chain dehydrogenases/reductases (SDR) family.</text>
</comment>
<dbReference type="EMBL" id="JBEFKJ010000008">
    <property type="protein sequence ID" value="KAL2044704.1"/>
    <property type="molecule type" value="Genomic_DNA"/>
</dbReference>
<protein>
    <recommendedName>
        <fullName evidence="7">NAD(P)-binding protein</fullName>
    </recommendedName>
</protein>
<dbReference type="PANTHER" id="PTHR43008:SF4">
    <property type="entry name" value="CHAIN DEHYDROGENASE, PUTATIVE (AFU_ORTHOLOGUE AFUA_4G08710)-RELATED"/>
    <property type="match status" value="1"/>
</dbReference>
<keyword evidence="3" id="KW-0560">Oxidoreductase</keyword>
<dbReference type="InterPro" id="IPR036291">
    <property type="entry name" value="NAD(P)-bd_dom_sf"/>
</dbReference>
<dbReference type="Gene3D" id="3.40.50.720">
    <property type="entry name" value="NAD(P)-binding Rossmann-like Domain"/>
    <property type="match status" value="1"/>
</dbReference>
<organism evidence="5 6">
    <name type="scientific">Stereocaulon virgatum</name>
    <dbReference type="NCBI Taxonomy" id="373712"/>
    <lineage>
        <taxon>Eukaryota</taxon>
        <taxon>Fungi</taxon>
        <taxon>Dikarya</taxon>
        <taxon>Ascomycota</taxon>
        <taxon>Pezizomycotina</taxon>
        <taxon>Lecanoromycetes</taxon>
        <taxon>OSLEUM clade</taxon>
        <taxon>Lecanoromycetidae</taxon>
        <taxon>Lecanorales</taxon>
        <taxon>Lecanorineae</taxon>
        <taxon>Stereocaulaceae</taxon>
        <taxon>Stereocaulon</taxon>
    </lineage>
</organism>
<name>A0ABR4AJ31_9LECA</name>
<evidence type="ECO:0000256" key="2">
    <source>
        <dbReference type="ARBA" id="ARBA00022857"/>
    </source>
</evidence>
<dbReference type="PANTHER" id="PTHR43008">
    <property type="entry name" value="BENZIL REDUCTASE"/>
    <property type="match status" value="1"/>
</dbReference>
<dbReference type="Proteomes" id="UP001590950">
    <property type="component" value="Unassembled WGS sequence"/>
</dbReference>
<evidence type="ECO:0000313" key="5">
    <source>
        <dbReference type="EMBL" id="KAL2044704.1"/>
    </source>
</evidence>
<dbReference type="SUPFAM" id="SSF51735">
    <property type="entry name" value="NAD(P)-binding Rossmann-fold domains"/>
    <property type="match status" value="1"/>
</dbReference>